<sequence length="269" mass="27635">MQSTMMILSTLLAAGALASPVAQGRPQMCNTPPNGPPSANFAPISQPIVTSADFCLKHCQDEPNCFSFIFGLPSSVETPICLLFGVPGSQVPSRSGDFHVFDKACAGVPTGRPSRQDPFGEHGSFEGHRPSNGDHRPSNGDHGSSNGSKGPSNSDHASDNGAKPTPSHTPSPNQSPPQGGHQQRDTANRCGGPPSGPAGNQPAPMHTHADVPSEKACLILCKKADGCKAVEFGKPSADAAQECRLFNVGAGSLPAPGDGQSFTAFDSGC</sequence>
<evidence type="ECO:0000256" key="1">
    <source>
        <dbReference type="SAM" id="MobiDB-lite"/>
    </source>
</evidence>
<evidence type="ECO:0000259" key="3">
    <source>
        <dbReference type="Pfam" id="PF14295"/>
    </source>
</evidence>
<dbReference type="OrthoDB" id="3793367at2759"/>
<proteinExistence type="predicted"/>
<feature type="region of interest" description="Disordered" evidence="1">
    <location>
        <begin position="109"/>
        <end position="211"/>
    </location>
</feature>
<evidence type="ECO:0000313" key="5">
    <source>
        <dbReference type="Proteomes" id="UP000078576"/>
    </source>
</evidence>
<feature type="domain" description="Apple" evidence="3">
    <location>
        <begin position="209"/>
        <end position="245"/>
    </location>
</feature>
<keyword evidence="5" id="KW-1185">Reference proteome</keyword>
<name>A0A194ULX3_CYTMA</name>
<gene>
    <name evidence="4" type="ORF">VP1G_00098</name>
</gene>
<keyword evidence="2" id="KW-0732">Signal</keyword>
<dbReference type="Pfam" id="PF14295">
    <property type="entry name" value="PAN_4"/>
    <property type="match status" value="2"/>
</dbReference>
<feature type="domain" description="Apple" evidence="3">
    <location>
        <begin position="49"/>
        <end position="73"/>
    </location>
</feature>
<dbReference type="AlphaFoldDB" id="A0A194ULX3"/>
<dbReference type="InterPro" id="IPR003609">
    <property type="entry name" value="Pan_app"/>
</dbReference>
<protein>
    <recommendedName>
        <fullName evidence="3">Apple domain-containing protein</fullName>
    </recommendedName>
</protein>
<evidence type="ECO:0000313" key="4">
    <source>
        <dbReference type="EMBL" id="KUI52662.1"/>
    </source>
</evidence>
<feature type="chain" id="PRO_5008265640" description="Apple domain-containing protein" evidence="2">
    <location>
        <begin position="19"/>
        <end position="269"/>
    </location>
</feature>
<organism evidence="4 5">
    <name type="scientific">Cytospora mali</name>
    <name type="common">Apple Valsa canker fungus</name>
    <name type="synonym">Valsa mali</name>
    <dbReference type="NCBI Taxonomy" id="578113"/>
    <lineage>
        <taxon>Eukaryota</taxon>
        <taxon>Fungi</taxon>
        <taxon>Dikarya</taxon>
        <taxon>Ascomycota</taxon>
        <taxon>Pezizomycotina</taxon>
        <taxon>Sordariomycetes</taxon>
        <taxon>Sordariomycetidae</taxon>
        <taxon>Diaporthales</taxon>
        <taxon>Cytosporaceae</taxon>
        <taxon>Cytospora</taxon>
    </lineage>
</organism>
<feature type="signal peptide" evidence="2">
    <location>
        <begin position="1"/>
        <end position="18"/>
    </location>
</feature>
<evidence type="ECO:0000256" key="2">
    <source>
        <dbReference type="SAM" id="SignalP"/>
    </source>
</evidence>
<accession>A0A194ULX3</accession>
<dbReference type="Proteomes" id="UP000078576">
    <property type="component" value="Unassembled WGS sequence"/>
</dbReference>
<feature type="compositionally biased region" description="Low complexity" evidence="1">
    <location>
        <begin position="143"/>
        <end position="154"/>
    </location>
</feature>
<dbReference type="EMBL" id="KN714666">
    <property type="protein sequence ID" value="KUI52662.1"/>
    <property type="molecule type" value="Genomic_DNA"/>
</dbReference>
<feature type="compositionally biased region" description="Basic and acidic residues" evidence="1">
    <location>
        <begin position="114"/>
        <end position="139"/>
    </location>
</feature>
<reference evidence="5" key="1">
    <citation type="submission" date="2014-12" db="EMBL/GenBank/DDBJ databases">
        <title>Genome Sequence of Valsa Canker Pathogens Uncovers a Specific Adaption of Colonization on Woody Bark.</title>
        <authorList>
            <person name="Yin Z."/>
            <person name="Liu H."/>
            <person name="Gao X."/>
            <person name="Li Z."/>
            <person name="Song N."/>
            <person name="Ke X."/>
            <person name="Dai Q."/>
            <person name="Wu Y."/>
            <person name="Sun Y."/>
            <person name="Xu J.-R."/>
            <person name="Kang Z.K."/>
            <person name="Wang L."/>
            <person name="Huang L."/>
        </authorList>
    </citation>
    <scope>NUCLEOTIDE SEQUENCE [LARGE SCALE GENOMIC DNA]</scope>
    <source>
        <strain evidence="5">SXYL134</strain>
    </source>
</reference>